<feature type="compositionally biased region" description="Basic and acidic residues" evidence="1">
    <location>
        <begin position="8"/>
        <end position="17"/>
    </location>
</feature>
<evidence type="ECO:0000313" key="4">
    <source>
        <dbReference type="Proteomes" id="UP000184391"/>
    </source>
</evidence>
<dbReference type="InterPro" id="IPR038694">
    <property type="entry name" value="DUF427_sf"/>
</dbReference>
<dbReference type="InterPro" id="IPR007361">
    <property type="entry name" value="DUF427"/>
</dbReference>
<proteinExistence type="predicted"/>
<dbReference type="Gene3D" id="2.170.150.40">
    <property type="entry name" value="Domain of unknown function (DUF427)"/>
    <property type="match status" value="1"/>
</dbReference>
<dbReference type="PANTHER" id="PTHR43058">
    <property type="entry name" value="SLR0655 PROTEIN"/>
    <property type="match status" value="1"/>
</dbReference>
<evidence type="ECO:0000259" key="2">
    <source>
        <dbReference type="Pfam" id="PF04248"/>
    </source>
</evidence>
<dbReference type="PANTHER" id="PTHR43058:SF1">
    <property type="entry name" value="DUF427 DOMAIN-CONTAINING PROTEIN"/>
    <property type="match status" value="1"/>
</dbReference>
<dbReference type="Pfam" id="PF04248">
    <property type="entry name" value="NTP_transf_9"/>
    <property type="match status" value="1"/>
</dbReference>
<dbReference type="RefSeq" id="WP_072674847.1">
    <property type="nucleotide sequence ID" value="NZ_FRDF01000011.1"/>
</dbReference>
<feature type="domain" description="DUF427" evidence="2">
    <location>
        <begin position="36"/>
        <end position="127"/>
    </location>
</feature>
<evidence type="ECO:0000313" key="3">
    <source>
        <dbReference type="EMBL" id="SHN60072.1"/>
    </source>
</evidence>
<reference evidence="4" key="1">
    <citation type="submission" date="2016-12" db="EMBL/GenBank/DDBJ databases">
        <authorList>
            <person name="Varghese N."/>
            <person name="Submissions S."/>
        </authorList>
    </citation>
    <scope>NUCLEOTIDE SEQUENCE [LARGE SCALE GENOMIC DNA]</scope>
    <source>
        <strain evidence="4">DSM 11032</strain>
    </source>
</reference>
<sequence>MTRQPHHPRPDPVREGQESVWDYPRPAIAAPTARHIRIIHKGVMLADSHTAWRTLETSHPPTYYLPQTDIAMEYLRPNPARSLCEWKGQAAYWDVIIGDERIAAAGWCYPAPTPAFAGIAGHIAFYAAPFDQAEVDGKQVTPQPGGFYGGWISQHEAGPFKGIPGSRFW</sequence>
<accession>A0A1M7SNI7</accession>
<dbReference type="Proteomes" id="UP000184391">
    <property type="component" value="Unassembled WGS sequence"/>
</dbReference>
<name>A0A1M7SNI7_9SPHN</name>
<gene>
    <name evidence="3" type="ORF">SAMN02745193_02088</name>
</gene>
<keyword evidence="4" id="KW-1185">Reference proteome</keyword>
<organism evidence="3 4">
    <name type="scientific">Erythrobacter sanguineus</name>
    <dbReference type="NCBI Taxonomy" id="198312"/>
    <lineage>
        <taxon>Bacteria</taxon>
        <taxon>Pseudomonadati</taxon>
        <taxon>Pseudomonadota</taxon>
        <taxon>Alphaproteobacteria</taxon>
        <taxon>Sphingomonadales</taxon>
        <taxon>Erythrobacteraceae</taxon>
        <taxon>Erythrobacter/Porphyrobacter group</taxon>
        <taxon>Erythrobacter</taxon>
    </lineage>
</organism>
<dbReference type="STRING" id="198312.SAMN02745193_02088"/>
<protein>
    <submittedName>
        <fullName evidence="3">Uncharacterized conserved protein, DUF427 family</fullName>
    </submittedName>
</protein>
<evidence type="ECO:0000256" key="1">
    <source>
        <dbReference type="SAM" id="MobiDB-lite"/>
    </source>
</evidence>
<dbReference type="AlphaFoldDB" id="A0A1M7SNI7"/>
<feature type="region of interest" description="Disordered" evidence="1">
    <location>
        <begin position="1"/>
        <end position="20"/>
    </location>
</feature>
<dbReference type="EMBL" id="FRDF01000011">
    <property type="protein sequence ID" value="SHN60072.1"/>
    <property type="molecule type" value="Genomic_DNA"/>
</dbReference>